<dbReference type="InterPro" id="IPR050320">
    <property type="entry name" value="N5-glutamine_MTase"/>
</dbReference>
<feature type="domain" description="Release factor glutamine methyltransferase N-terminal" evidence="5">
    <location>
        <begin position="5"/>
        <end position="75"/>
    </location>
</feature>
<organism evidence="6 7">
    <name type="scientific">Candidatus Falkowbacteria bacterium CG10_big_fil_rev_8_21_14_0_10_39_9</name>
    <dbReference type="NCBI Taxonomy" id="1974566"/>
    <lineage>
        <taxon>Bacteria</taxon>
        <taxon>Candidatus Falkowiibacteriota</taxon>
    </lineage>
</organism>
<dbReference type="AlphaFoldDB" id="A0A2M6WQQ7"/>
<dbReference type="Proteomes" id="UP000228900">
    <property type="component" value="Unassembled WGS sequence"/>
</dbReference>
<dbReference type="InterPro" id="IPR019874">
    <property type="entry name" value="RF_methyltr_PrmC"/>
</dbReference>
<keyword evidence="3" id="KW-0949">S-adenosyl-L-methionine</keyword>
<evidence type="ECO:0000259" key="4">
    <source>
        <dbReference type="Pfam" id="PF13847"/>
    </source>
</evidence>
<evidence type="ECO:0000256" key="2">
    <source>
        <dbReference type="ARBA" id="ARBA00022679"/>
    </source>
</evidence>
<protein>
    <submittedName>
        <fullName evidence="6">Peptide chain release factor N(5)-glutamine methyltransferase</fullName>
    </submittedName>
</protein>
<dbReference type="InterPro" id="IPR040758">
    <property type="entry name" value="PrmC_N"/>
</dbReference>
<comment type="caution">
    <text evidence="6">The sequence shown here is derived from an EMBL/GenBank/DDBJ whole genome shotgun (WGS) entry which is preliminary data.</text>
</comment>
<proteinExistence type="predicted"/>
<dbReference type="NCBIfam" id="TIGR03534">
    <property type="entry name" value="RF_mod_PrmC"/>
    <property type="match status" value="1"/>
</dbReference>
<accession>A0A2M6WQQ7</accession>
<sequence length="285" mass="32170">MTIDQALQINIKKLNQKRIDRPDLEAELLLASVLKQDRVFLLAHGEKKLTICQRLKYRHLIAKKINPWPTAYLTGHQEFFGLDFNVNNRTLIPRPETELLVESALKIIPNNSPTEIIEVGTGSGCIIISVARNNPNPQTNYQAIEISRGAIKMARQNAQRHGLDKTIKFTLGSLLTPISSKNFSNSLIILANLPYLTPDQFTTSPSIQREPQSALISGVDGLDLYRELLQQVTRINAKDITLIMEIDPAQPPIITQLAKKYWPNSKTEVLKDFCGQDRIMIIKIK</sequence>
<feature type="domain" description="Methyltransferase" evidence="4">
    <location>
        <begin position="112"/>
        <end position="181"/>
    </location>
</feature>
<name>A0A2M6WQQ7_9BACT</name>
<dbReference type="InterPro" id="IPR025714">
    <property type="entry name" value="Methyltranfer_dom"/>
</dbReference>
<dbReference type="NCBIfam" id="TIGR00536">
    <property type="entry name" value="hemK_fam"/>
    <property type="match status" value="1"/>
</dbReference>
<keyword evidence="1 6" id="KW-0489">Methyltransferase</keyword>
<dbReference type="EMBL" id="PFAQ01000017">
    <property type="protein sequence ID" value="PIT95135.1"/>
    <property type="molecule type" value="Genomic_DNA"/>
</dbReference>
<dbReference type="PANTHER" id="PTHR18895:SF74">
    <property type="entry name" value="MTRF1L RELEASE FACTOR GLUTAMINE METHYLTRANSFERASE"/>
    <property type="match status" value="1"/>
</dbReference>
<dbReference type="InterPro" id="IPR029063">
    <property type="entry name" value="SAM-dependent_MTases_sf"/>
</dbReference>
<evidence type="ECO:0000259" key="5">
    <source>
        <dbReference type="Pfam" id="PF17827"/>
    </source>
</evidence>
<gene>
    <name evidence="6" type="primary">prmC</name>
    <name evidence="6" type="ORF">COT98_00895</name>
</gene>
<dbReference type="GO" id="GO:0008276">
    <property type="term" value="F:protein methyltransferase activity"/>
    <property type="evidence" value="ECO:0007669"/>
    <property type="project" value="InterPro"/>
</dbReference>
<dbReference type="InterPro" id="IPR004556">
    <property type="entry name" value="HemK-like"/>
</dbReference>
<evidence type="ECO:0000313" key="6">
    <source>
        <dbReference type="EMBL" id="PIT95135.1"/>
    </source>
</evidence>
<dbReference type="GO" id="GO:0032259">
    <property type="term" value="P:methylation"/>
    <property type="evidence" value="ECO:0007669"/>
    <property type="project" value="UniProtKB-KW"/>
</dbReference>
<evidence type="ECO:0000256" key="3">
    <source>
        <dbReference type="ARBA" id="ARBA00022691"/>
    </source>
</evidence>
<reference evidence="7" key="1">
    <citation type="submission" date="2017-09" db="EMBL/GenBank/DDBJ databases">
        <title>Depth-based differentiation of microbial function through sediment-hosted aquifers and enrichment of novel symbionts in the deep terrestrial subsurface.</title>
        <authorList>
            <person name="Probst A.J."/>
            <person name="Ladd B."/>
            <person name="Jarett J.K."/>
            <person name="Geller-Mcgrath D.E."/>
            <person name="Sieber C.M.K."/>
            <person name="Emerson J.B."/>
            <person name="Anantharaman K."/>
            <person name="Thomas B.C."/>
            <person name="Malmstrom R."/>
            <person name="Stieglmeier M."/>
            <person name="Klingl A."/>
            <person name="Woyke T."/>
            <person name="Ryan C.M."/>
            <person name="Banfield J.F."/>
        </authorList>
    </citation>
    <scope>NUCLEOTIDE SEQUENCE [LARGE SCALE GENOMIC DNA]</scope>
</reference>
<dbReference type="SUPFAM" id="SSF53335">
    <property type="entry name" value="S-adenosyl-L-methionine-dependent methyltransferases"/>
    <property type="match status" value="1"/>
</dbReference>
<dbReference type="Pfam" id="PF17827">
    <property type="entry name" value="PrmC_N"/>
    <property type="match status" value="1"/>
</dbReference>
<evidence type="ECO:0000313" key="7">
    <source>
        <dbReference type="Proteomes" id="UP000228900"/>
    </source>
</evidence>
<dbReference type="Gene3D" id="3.40.50.150">
    <property type="entry name" value="Vaccinia Virus protein VP39"/>
    <property type="match status" value="1"/>
</dbReference>
<evidence type="ECO:0000256" key="1">
    <source>
        <dbReference type="ARBA" id="ARBA00022603"/>
    </source>
</evidence>
<dbReference type="Pfam" id="PF13847">
    <property type="entry name" value="Methyltransf_31"/>
    <property type="match status" value="1"/>
</dbReference>
<keyword evidence="2 6" id="KW-0808">Transferase</keyword>
<dbReference type="PANTHER" id="PTHR18895">
    <property type="entry name" value="HEMK METHYLTRANSFERASE"/>
    <property type="match status" value="1"/>
</dbReference>
<dbReference type="CDD" id="cd02440">
    <property type="entry name" value="AdoMet_MTases"/>
    <property type="match status" value="1"/>
</dbReference>
<dbReference type="Gene3D" id="1.10.8.10">
    <property type="entry name" value="DNA helicase RuvA subunit, C-terminal domain"/>
    <property type="match status" value="1"/>
</dbReference>